<evidence type="ECO:0000313" key="2">
    <source>
        <dbReference type="EMBL" id="GFY42883.1"/>
    </source>
</evidence>
<comment type="caution">
    <text evidence="2">The sequence shown here is derived from an EMBL/GenBank/DDBJ whole genome shotgun (WGS) entry which is preliminary data.</text>
</comment>
<sequence length="131" mass="15507">MLKLLAKCYERSKFHRSQFYPHSLKFQEEKTNLNSIERPLFKSKFHLCSQTVSGNCILRFQNSRKAVPPRSNRLPSSESQTPDPITLDADSFCFSSNVLLEWDLEYFLHLFCLPWRVPRQVCCKSFFIFSF</sequence>
<evidence type="ECO:0000313" key="3">
    <source>
        <dbReference type="Proteomes" id="UP000886998"/>
    </source>
</evidence>
<keyword evidence="3" id="KW-1185">Reference proteome</keyword>
<dbReference type="AlphaFoldDB" id="A0A8X6WWX7"/>
<accession>A0A8X6WWX7</accession>
<protein>
    <submittedName>
        <fullName evidence="2">Uncharacterized protein</fullName>
    </submittedName>
</protein>
<dbReference type="Proteomes" id="UP000886998">
    <property type="component" value="Unassembled WGS sequence"/>
</dbReference>
<evidence type="ECO:0000256" key="1">
    <source>
        <dbReference type="SAM" id="MobiDB-lite"/>
    </source>
</evidence>
<proteinExistence type="predicted"/>
<organism evidence="2 3">
    <name type="scientific">Trichonephila inaurata madagascariensis</name>
    <dbReference type="NCBI Taxonomy" id="2747483"/>
    <lineage>
        <taxon>Eukaryota</taxon>
        <taxon>Metazoa</taxon>
        <taxon>Ecdysozoa</taxon>
        <taxon>Arthropoda</taxon>
        <taxon>Chelicerata</taxon>
        <taxon>Arachnida</taxon>
        <taxon>Araneae</taxon>
        <taxon>Araneomorphae</taxon>
        <taxon>Entelegynae</taxon>
        <taxon>Araneoidea</taxon>
        <taxon>Nephilidae</taxon>
        <taxon>Trichonephila</taxon>
        <taxon>Trichonephila inaurata</taxon>
    </lineage>
</organism>
<reference evidence="2" key="1">
    <citation type="submission" date="2020-08" db="EMBL/GenBank/DDBJ databases">
        <title>Multicomponent nature underlies the extraordinary mechanical properties of spider dragline silk.</title>
        <authorList>
            <person name="Kono N."/>
            <person name="Nakamura H."/>
            <person name="Mori M."/>
            <person name="Yoshida Y."/>
            <person name="Ohtoshi R."/>
            <person name="Malay A.D."/>
            <person name="Moran D.A.P."/>
            <person name="Tomita M."/>
            <person name="Numata K."/>
            <person name="Arakawa K."/>
        </authorList>
    </citation>
    <scope>NUCLEOTIDE SEQUENCE</scope>
</reference>
<dbReference type="EMBL" id="BMAV01003379">
    <property type="protein sequence ID" value="GFY42883.1"/>
    <property type="molecule type" value="Genomic_DNA"/>
</dbReference>
<feature type="region of interest" description="Disordered" evidence="1">
    <location>
        <begin position="64"/>
        <end position="83"/>
    </location>
</feature>
<name>A0A8X6WWX7_9ARAC</name>
<feature type="compositionally biased region" description="Polar residues" evidence="1">
    <location>
        <begin position="73"/>
        <end position="83"/>
    </location>
</feature>
<gene>
    <name evidence="2" type="ORF">TNIN_267851</name>
</gene>